<evidence type="ECO:0000313" key="5">
    <source>
        <dbReference type="Proteomes" id="UP000011205"/>
    </source>
</evidence>
<keyword evidence="4" id="KW-0418">Kinase</keyword>
<dbReference type="Proteomes" id="UP000011205">
    <property type="component" value="Unassembled WGS sequence"/>
</dbReference>
<evidence type="ECO:0000256" key="1">
    <source>
        <dbReference type="SAM" id="MobiDB-lite"/>
    </source>
</evidence>
<keyword evidence="2" id="KW-0472">Membrane</keyword>
<dbReference type="GO" id="GO:0004674">
    <property type="term" value="F:protein serine/threonine kinase activity"/>
    <property type="evidence" value="ECO:0007669"/>
    <property type="project" value="UniProtKB-KW"/>
</dbReference>
<feature type="region of interest" description="Disordered" evidence="1">
    <location>
        <begin position="143"/>
        <end position="163"/>
    </location>
</feature>
<feature type="region of interest" description="Disordered" evidence="1">
    <location>
        <begin position="196"/>
        <end position="262"/>
    </location>
</feature>
<reference evidence="4 5" key="1">
    <citation type="journal article" date="2013" name="Genome Announc.">
        <title>Draft Genome Sequence of Streptomyces viridochromogenes Strain Tu57, Producer of Avilamycin.</title>
        <authorList>
            <person name="Gruning B.A."/>
            <person name="Erxleben A."/>
            <person name="Hahnlein A."/>
            <person name="Gunther S."/>
        </authorList>
    </citation>
    <scope>NUCLEOTIDE SEQUENCE [LARGE SCALE GENOMIC DNA]</scope>
    <source>
        <strain evidence="4 5">Tue57</strain>
    </source>
</reference>
<name>L8PI19_STRVR</name>
<feature type="compositionally biased region" description="Basic residues" evidence="1">
    <location>
        <begin position="143"/>
        <end position="157"/>
    </location>
</feature>
<evidence type="ECO:0000259" key="3">
    <source>
        <dbReference type="PROSITE" id="PS50011"/>
    </source>
</evidence>
<sequence length="406" mass="44174">MAVVGPVTERWAPEQAGPVHENWQLAAPIGPATDLWALGALLFRAVQGHAPYPEESTAELVQLVCAEPPAFAEECGPLRPVVESLLRQDPTDRLDFEELRGWLRSLVRSAPEPEAGAHVVAAPPADPNRLPIVRRRGELVRRRRAGLPAHQGRHKRARQEARSPKRLGRTLLLLVLLGMAAAIAYAMLFMPKADPGGGGMADADRTGAAGQATQAAPEQSADASSEPRPDQTSPGSGNDPSESAGSTETQTTGPELPDGFTLREDSAGFRIAVANGWDRTPENGRGQVVYSHGGFDLIVVPGRDTADRYGSDPMVYQREHERELQPYRDSSWASSSGLKTIRVGERTMAEGQFTWTDDEGRELFVRNLAMLVDGRYHVVQVRGPEAERDEVTRLFEQASATYRVTG</sequence>
<evidence type="ECO:0000256" key="2">
    <source>
        <dbReference type="SAM" id="Phobius"/>
    </source>
</evidence>
<feature type="transmembrane region" description="Helical" evidence="2">
    <location>
        <begin position="171"/>
        <end position="190"/>
    </location>
</feature>
<dbReference type="InterPro" id="IPR011009">
    <property type="entry name" value="Kinase-like_dom_sf"/>
</dbReference>
<keyword evidence="4" id="KW-0808">Transferase</keyword>
<gene>
    <name evidence="4" type="ORF">STVIR_3404</name>
</gene>
<comment type="caution">
    <text evidence="4">The sequence shown here is derived from an EMBL/GenBank/DDBJ whole genome shotgun (WGS) entry which is preliminary data.</text>
</comment>
<keyword evidence="4" id="KW-0723">Serine/threonine-protein kinase</keyword>
<dbReference type="PATRIC" id="fig|1160705.3.peg.3375"/>
<accession>L8PI19</accession>
<protein>
    <submittedName>
        <fullName evidence="4">Putative Serine/threonine protein kinase</fullName>
    </submittedName>
</protein>
<dbReference type="AlphaFoldDB" id="L8PI19"/>
<keyword evidence="2" id="KW-0812">Transmembrane</keyword>
<dbReference type="SUPFAM" id="SSF56112">
    <property type="entry name" value="Protein kinase-like (PK-like)"/>
    <property type="match status" value="1"/>
</dbReference>
<dbReference type="GO" id="GO:0005524">
    <property type="term" value="F:ATP binding"/>
    <property type="evidence" value="ECO:0007669"/>
    <property type="project" value="InterPro"/>
</dbReference>
<evidence type="ECO:0000313" key="4">
    <source>
        <dbReference type="EMBL" id="ELS55663.1"/>
    </source>
</evidence>
<proteinExistence type="predicted"/>
<organism evidence="4 5">
    <name type="scientific">Streptomyces viridochromogenes Tue57</name>
    <dbReference type="NCBI Taxonomy" id="1160705"/>
    <lineage>
        <taxon>Bacteria</taxon>
        <taxon>Bacillati</taxon>
        <taxon>Actinomycetota</taxon>
        <taxon>Actinomycetes</taxon>
        <taxon>Kitasatosporales</taxon>
        <taxon>Streptomycetaceae</taxon>
        <taxon>Streptomyces</taxon>
    </lineage>
</organism>
<feature type="compositionally biased region" description="Low complexity" evidence="1">
    <location>
        <begin position="206"/>
        <end position="216"/>
    </location>
</feature>
<feature type="domain" description="Protein kinase" evidence="3">
    <location>
        <begin position="1"/>
        <end position="103"/>
    </location>
</feature>
<dbReference type="PROSITE" id="PS50011">
    <property type="entry name" value="PROTEIN_KINASE_DOM"/>
    <property type="match status" value="1"/>
</dbReference>
<dbReference type="EMBL" id="AMLP01000108">
    <property type="protein sequence ID" value="ELS55663.1"/>
    <property type="molecule type" value="Genomic_DNA"/>
</dbReference>
<keyword evidence="2" id="KW-1133">Transmembrane helix</keyword>
<dbReference type="InterPro" id="IPR000719">
    <property type="entry name" value="Prot_kinase_dom"/>
</dbReference>
<dbReference type="Gene3D" id="1.10.510.10">
    <property type="entry name" value="Transferase(Phosphotransferase) domain 1"/>
    <property type="match status" value="1"/>
</dbReference>
<feature type="compositionally biased region" description="Polar residues" evidence="1">
    <location>
        <begin position="230"/>
        <end position="253"/>
    </location>
</feature>